<dbReference type="GO" id="GO:0004519">
    <property type="term" value="F:endonuclease activity"/>
    <property type="evidence" value="ECO:0007669"/>
    <property type="project" value="UniProtKB-KW"/>
</dbReference>
<keyword evidence="2" id="KW-0255">Endonuclease</keyword>
<protein>
    <submittedName>
        <fullName evidence="2">Endonuclease</fullName>
    </submittedName>
</protein>
<evidence type="ECO:0000313" key="2">
    <source>
        <dbReference type="EMBL" id="MBD7915334.1"/>
    </source>
</evidence>
<dbReference type="InterPro" id="IPR027434">
    <property type="entry name" value="Homing_endonucl"/>
</dbReference>
<keyword evidence="2" id="KW-0540">Nuclease</keyword>
<dbReference type="InterPro" id="IPR004860">
    <property type="entry name" value="LAGLIDADG_dom"/>
</dbReference>
<keyword evidence="3" id="KW-1185">Reference proteome</keyword>
<name>A0ABR8Q4I0_9CLOT</name>
<comment type="caution">
    <text evidence="2">The sequence shown here is derived from an EMBL/GenBank/DDBJ whole genome shotgun (WGS) entry which is preliminary data.</text>
</comment>
<proteinExistence type="predicted"/>
<reference evidence="2 3" key="1">
    <citation type="submission" date="2020-08" db="EMBL/GenBank/DDBJ databases">
        <title>A Genomic Blueprint of the Chicken Gut Microbiome.</title>
        <authorList>
            <person name="Gilroy R."/>
            <person name="Ravi A."/>
            <person name="Getino M."/>
            <person name="Pursley I."/>
            <person name="Horton D.L."/>
            <person name="Alikhan N.-F."/>
            <person name="Baker D."/>
            <person name="Gharbi K."/>
            <person name="Hall N."/>
            <person name="Watson M."/>
            <person name="Adriaenssens E.M."/>
            <person name="Foster-Nyarko E."/>
            <person name="Jarju S."/>
            <person name="Secka A."/>
            <person name="Antonio M."/>
            <person name="Oren A."/>
            <person name="Chaudhuri R."/>
            <person name="La Ragione R.M."/>
            <person name="Hildebrand F."/>
            <person name="Pallen M.J."/>
        </authorList>
    </citation>
    <scope>NUCLEOTIDE SEQUENCE [LARGE SCALE GENOMIC DNA]</scope>
    <source>
        <strain evidence="2 3">Sa3CUN1</strain>
    </source>
</reference>
<sequence>MLNNYSNKIYNISEIEENIIIGSLLGDGTISLYGRSKNAYYREHGSVKQLNYRLWKYEKLKNLDFKINTNYKYPKISSHCNIYFTTLYNKFYINKIKTITEENIKLLTHPIGLACFYMDDGTLVIDSVKRKDNSFYIFPRISLYTLSFSEDENIILKDHLENTFGIKTKIKYRKDGKKTILEINKKQDVINFIDVVKPYISEIPCMKYKINLEERFKEKKSKLKELGYININSWNSNIINNSYSIEEESFIIKSKENGLSTKEIANILNRPYWGIVDKLRRMKNI</sequence>
<keyword evidence="2" id="KW-0378">Hydrolase</keyword>
<gene>
    <name evidence="2" type="ORF">H9660_09255</name>
</gene>
<feature type="domain" description="Homing endonuclease LAGLIDADG" evidence="1">
    <location>
        <begin position="18"/>
        <end position="187"/>
    </location>
</feature>
<evidence type="ECO:0000259" key="1">
    <source>
        <dbReference type="Pfam" id="PF03161"/>
    </source>
</evidence>
<dbReference type="RefSeq" id="WP_191750097.1">
    <property type="nucleotide sequence ID" value="NZ_JACSQZ010000029.1"/>
</dbReference>
<accession>A0ABR8Q4I0</accession>
<evidence type="ECO:0000313" key="3">
    <source>
        <dbReference type="Proteomes" id="UP000640335"/>
    </source>
</evidence>
<dbReference type="SUPFAM" id="SSF55608">
    <property type="entry name" value="Homing endonucleases"/>
    <property type="match status" value="1"/>
</dbReference>
<dbReference type="Gene3D" id="3.10.28.10">
    <property type="entry name" value="Homing endonucleases"/>
    <property type="match status" value="2"/>
</dbReference>
<dbReference type="Pfam" id="PF03161">
    <property type="entry name" value="LAGLIDADG_2"/>
    <property type="match status" value="1"/>
</dbReference>
<organism evidence="2 3">
    <name type="scientific">Clostridium gallinarum</name>
    <dbReference type="NCBI Taxonomy" id="2762246"/>
    <lineage>
        <taxon>Bacteria</taxon>
        <taxon>Bacillati</taxon>
        <taxon>Bacillota</taxon>
        <taxon>Clostridia</taxon>
        <taxon>Eubacteriales</taxon>
        <taxon>Clostridiaceae</taxon>
        <taxon>Clostridium</taxon>
    </lineage>
</organism>
<dbReference type="EMBL" id="JACSQZ010000029">
    <property type="protein sequence ID" value="MBD7915334.1"/>
    <property type="molecule type" value="Genomic_DNA"/>
</dbReference>
<dbReference type="Proteomes" id="UP000640335">
    <property type="component" value="Unassembled WGS sequence"/>
</dbReference>